<dbReference type="Proteomes" id="UP001241848">
    <property type="component" value="Unassembled WGS sequence"/>
</dbReference>
<keyword evidence="2" id="KW-1185">Reference proteome</keyword>
<evidence type="ECO:0000313" key="2">
    <source>
        <dbReference type="Proteomes" id="UP001241848"/>
    </source>
</evidence>
<name>A0ABT9FTW0_9BACL</name>
<sequence length="65" mass="7291">MSMKDMLAIRQAVDYLGEEDIRSYLRMILAEIKILKEQGESPEAFAAGLIELYDSLIGLQGKKVS</sequence>
<organism evidence="1 2">
    <name type="scientific">Paenibacillus zeirhizosphaerae</name>
    <dbReference type="NCBI Taxonomy" id="2987519"/>
    <lineage>
        <taxon>Bacteria</taxon>
        <taxon>Bacillati</taxon>
        <taxon>Bacillota</taxon>
        <taxon>Bacilli</taxon>
        <taxon>Bacillales</taxon>
        <taxon>Paenibacillaceae</taxon>
        <taxon>Paenibacillus</taxon>
    </lineage>
</organism>
<reference evidence="1 2" key="1">
    <citation type="submission" date="2022-10" db="EMBL/GenBank/DDBJ databases">
        <title>Paenibacillus description and whole genome data of maize root bacterial community.</title>
        <authorList>
            <person name="Marton D."/>
            <person name="Farkas M."/>
            <person name="Cserhati M."/>
        </authorList>
    </citation>
    <scope>NUCLEOTIDE SEQUENCE [LARGE SCALE GENOMIC DNA]</scope>
    <source>
        <strain evidence="1 2">P96</strain>
    </source>
</reference>
<comment type="caution">
    <text evidence="1">The sequence shown here is derived from an EMBL/GenBank/DDBJ whole genome shotgun (WGS) entry which is preliminary data.</text>
</comment>
<dbReference type="EMBL" id="JAPCKK010000018">
    <property type="protein sequence ID" value="MDP4098167.1"/>
    <property type="molecule type" value="Genomic_DNA"/>
</dbReference>
<accession>A0ABT9FTW0</accession>
<evidence type="ECO:0000313" key="1">
    <source>
        <dbReference type="EMBL" id="MDP4098167.1"/>
    </source>
</evidence>
<proteinExistence type="predicted"/>
<dbReference type="RefSeq" id="WP_305755786.1">
    <property type="nucleotide sequence ID" value="NZ_JAPCKK010000018.1"/>
</dbReference>
<protein>
    <submittedName>
        <fullName evidence="1">Uncharacterized protein</fullName>
    </submittedName>
</protein>
<gene>
    <name evidence="1" type="ORF">OIN60_15520</name>
</gene>